<proteinExistence type="predicted"/>
<reference evidence="2" key="1">
    <citation type="submission" date="2024-02" db="EMBL/GenBank/DDBJ databases">
        <authorList>
            <consortium name="ELIXIR-Norway"/>
            <consortium name="Elixir Norway"/>
        </authorList>
    </citation>
    <scope>NUCLEOTIDE SEQUENCE</scope>
</reference>
<dbReference type="Proteomes" id="UP001497512">
    <property type="component" value="Chromosome 10"/>
</dbReference>
<dbReference type="EMBL" id="OZ019902">
    <property type="protein sequence ID" value="CAK9194729.1"/>
    <property type="molecule type" value="Genomic_DNA"/>
</dbReference>
<keyword evidence="3" id="KW-1185">Reference proteome</keyword>
<accession>A0ABP0TEQ9</accession>
<evidence type="ECO:0000313" key="3">
    <source>
        <dbReference type="Proteomes" id="UP001497512"/>
    </source>
</evidence>
<protein>
    <submittedName>
        <fullName evidence="2">Uncharacterized protein</fullName>
    </submittedName>
</protein>
<name>A0ABP0TEQ9_9BRYO</name>
<evidence type="ECO:0000256" key="1">
    <source>
        <dbReference type="SAM" id="MobiDB-lite"/>
    </source>
</evidence>
<sequence length="100" mass="11281">MMEPVFGQEEDDRNNRNNDGENEAGIGDDEEEEEDTLRRGVATAGIVWQFSAWATLGFIAWVLAKGHIHIESVNPFSNIQEREPLPTITRRRTDAPASTR</sequence>
<organism evidence="2 3">
    <name type="scientific">Sphagnum troendelagicum</name>
    <dbReference type="NCBI Taxonomy" id="128251"/>
    <lineage>
        <taxon>Eukaryota</taxon>
        <taxon>Viridiplantae</taxon>
        <taxon>Streptophyta</taxon>
        <taxon>Embryophyta</taxon>
        <taxon>Bryophyta</taxon>
        <taxon>Sphagnophytina</taxon>
        <taxon>Sphagnopsida</taxon>
        <taxon>Sphagnales</taxon>
        <taxon>Sphagnaceae</taxon>
        <taxon>Sphagnum</taxon>
    </lineage>
</organism>
<feature type="region of interest" description="Disordered" evidence="1">
    <location>
        <begin position="1"/>
        <end position="37"/>
    </location>
</feature>
<feature type="compositionally biased region" description="Acidic residues" evidence="1">
    <location>
        <begin position="20"/>
        <end position="35"/>
    </location>
</feature>
<evidence type="ECO:0000313" key="2">
    <source>
        <dbReference type="EMBL" id="CAK9194729.1"/>
    </source>
</evidence>
<gene>
    <name evidence="2" type="ORF">CSSPTR1EN2_LOCUS2671</name>
</gene>